<feature type="domain" description="Aminotransferase class I/classII large" evidence="6">
    <location>
        <begin position="38"/>
        <end position="222"/>
    </location>
</feature>
<evidence type="ECO:0000256" key="5">
    <source>
        <dbReference type="ARBA" id="ARBA00022898"/>
    </source>
</evidence>
<dbReference type="PRINTS" id="PR00753">
    <property type="entry name" value="ACCSYNTHASE"/>
</dbReference>
<keyword evidence="3" id="KW-0032">Aminotransferase</keyword>
<protein>
    <submittedName>
        <fullName evidence="7">TAT</fullName>
    </submittedName>
</protein>
<sequence>MKTRRMWRVVPSKFSTRTVNPIRAIVDHLTINPNPDKEMIALSIGDPTIFGNLKPCNEVVEALVDSARSYKHNGYTPSVGSLEAREAVAKYESTPEVQVEPQDVILTSGCSHALELCLLALANPGDNILVPRPGFPIYATLVRALGVEVRYYDLLPENDWEVDLTQLAQLADERTAALVINNPSNPCGSVFSRSHLEELLDTAAQLCLPIVADEIYEHFVSDHL</sequence>
<dbReference type="Pfam" id="PF00155">
    <property type="entry name" value="Aminotran_1_2"/>
    <property type="match status" value="1"/>
</dbReference>
<organism evidence="7 8">
    <name type="scientific">Cordylochernes scorpioides</name>
    <dbReference type="NCBI Taxonomy" id="51811"/>
    <lineage>
        <taxon>Eukaryota</taxon>
        <taxon>Metazoa</taxon>
        <taxon>Ecdysozoa</taxon>
        <taxon>Arthropoda</taxon>
        <taxon>Chelicerata</taxon>
        <taxon>Arachnida</taxon>
        <taxon>Pseudoscorpiones</taxon>
        <taxon>Cheliferoidea</taxon>
        <taxon>Chernetidae</taxon>
        <taxon>Cordylochernes</taxon>
    </lineage>
</organism>
<reference evidence="7 8" key="1">
    <citation type="submission" date="2022-01" db="EMBL/GenBank/DDBJ databases">
        <title>A chromosomal length assembly of Cordylochernes scorpioides.</title>
        <authorList>
            <person name="Zeh D."/>
            <person name="Zeh J."/>
        </authorList>
    </citation>
    <scope>NUCLEOTIDE SEQUENCE [LARGE SCALE GENOMIC DNA]</scope>
    <source>
        <strain evidence="7">IN4F17</strain>
        <tissue evidence="7">Whole Body</tissue>
    </source>
</reference>
<evidence type="ECO:0000313" key="8">
    <source>
        <dbReference type="Proteomes" id="UP001235939"/>
    </source>
</evidence>
<dbReference type="InterPro" id="IPR015421">
    <property type="entry name" value="PyrdxlP-dep_Trfase_major"/>
</dbReference>
<evidence type="ECO:0000256" key="3">
    <source>
        <dbReference type="ARBA" id="ARBA00022576"/>
    </source>
</evidence>
<comment type="cofactor">
    <cofactor evidence="1">
        <name>pyridoxal 5'-phosphate</name>
        <dbReference type="ChEBI" id="CHEBI:597326"/>
    </cofactor>
</comment>
<gene>
    <name evidence="7" type="ORF">LAZ67_2005914</name>
</gene>
<name>A0ABY6K4V2_9ARAC</name>
<evidence type="ECO:0000313" key="7">
    <source>
        <dbReference type="EMBL" id="UYV63897.1"/>
    </source>
</evidence>
<keyword evidence="5" id="KW-0663">Pyridoxal phosphate</keyword>
<evidence type="ECO:0000256" key="4">
    <source>
        <dbReference type="ARBA" id="ARBA00022679"/>
    </source>
</evidence>
<comment type="similarity">
    <text evidence="2">Belongs to the class-I pyridoxal-phosphate-dependent aminotransferase family.</text>
</comment>
<dbReference type="InterPro" id="IPR004839">
    <property type="entry name" value="Aminotransferase_I/II_large"/>
</dbReference>
<dbReference type="InterPro" id="IPR015422">
    <property type="entry name" value="PyrdxlP-dep_Trfase_small"/>
</dbReference>
<dbReference type="NCBIfam" id="TIGR01265">
    <property type="entry name" value="tyr_nico_aTase"/>
    <property type="match status" value="1"/>
</dbReference>
<dbReference type="SUPFAM" id="SSF53383">
    <property type="entry name" value="PLP-dependent transferases"/>
    <property type="match status" value="1"/>
</dbReference>
<dbReference type="EMBL" id="CP092864">
    <property type="protein sequence ID" value="UYV63897.1"/>
    <property type="molecule type" value="Genomic_DNA"/>
</dbReference>
<evidence type="ECO:0000259" key="6">
    <source>
        <dbReference type="Pfam" id="PF00155"/>
    </source>
</evidence>
<proteinExistence type="inferred from homology"/>
<dbReference type="InterPro" id="IPR005958">
    <property type="entry name" value="TyrNic_aminoTrfase"/>
</dbReference>
<evidence type="ECO:0000256" key="1">
    <source>
        <dbReference type="ARBA" id="ARBA00001933"/>
    </source>
</evidence>
<dbReference type="Gene3D" id="3.90.1150.10">
    <property type="entry name" value="Aspartate Aminotransferase, domain 1"/>
    <property type="match status" value="1"/>
</dbReference>
<dbReference type="PANTHER" id="PTHR45744">
    <property type="entry name" value="TYROSINE AMINOTRANSFERASE"/>
    <property type="match status" value="1"/>
</dbReference>
<dbReference type="Gene3D" id="3.40.640.10">
    <property type="entry name" value="Type I PLP-dependent aspartate aminotransferase-like (Major domain)"/>
    <property type="match status" value="1"/>
</dbReference>
<dbReference type="CDD" id="cd00609">
    <property type="entry name" value="AAT_like"/>
    <property type="match status" value="1"/>
</dbReference>
<evidence type="ECO:0000256" key="2">
    <source>
        <dbReference type="ARBA" id="ARBA00007441"/>
    </source>
</evidence>
<keyword evidence="8" id="KW-1185">Reference proteome</keyword>
<dbReference type="PANTHER" id="PTHR45744:SF2">
    <property type="entry name" value="TYROSINE AMINOTRANSFERASE"/>
    <property type="match status" value="1"/>
</dbReference>
<keyword evidence="4" id="KW-0808">Transferase</keyword>
<dbReference type="InterPro" id="IPR015424">
    <property type="entry name" value="PyrdxlP-dep_Trfase"/>
</dbReference>
<dbReference type="Proteomes" id="UP001235939">
    <property type="component" value="Chromosome 02"/>
</dbReference>
<accession>A0ABY6K4V2</accession>